<evidence type="ECO:0000256" key="9">
    <source>
        <dbReference type="ARBA" id="ARBA00023012"/>
    </source>
</evidence>
<dbReference type="InterPro" id="IPR036890">
    <property type="entry name" value="HATPase_C_sf"/>
</dbReference>
<evidence type="ECO:0000256" key="3">
    <source>
        <dbReference type="ARBA" id="ARBA00012438"/>
    </source>
</evidence>
<proteinExistence type="predicted"/>
<dbReference type="Proteomes" id="UP000294650">
    <property type="component" value="Unassembled WGS sequence"/>
</dbReference>
<evidence type="ECO:0000313" key="13">
    <source>
        <dbReference type="Proteomes" id="UP000294650"/>
    </source>
</evidence>
<evidence type="ECO:0000313" key="12">
    <source>
        <dbReference type="EMBL" id="TCT25106.1"/>
    </source>
</evidence>
<keyword evidence="6" id="KW-0547">Nucleotide-binding</keyword>
<keyword evidence="10" id="KW-1133">Transmembrane helix</keyword>
<evidence type="ECO:0000256" key="1">
    <source>
        <dbReference type="ARBA" id="ARBA00000085"/>
    </source>
</evidence>
<dbReference type="InterPro" id="IPR004358">
    <property type="entry name" value="Sig_transdc_His_kin-like_C"/>
</dbReference>
<dbReference type="PRINTS" id="PR00344">
    <property type="entry name" value="BCTRLSENSOR"/>
</dbReference>
<dbReference type="OrthoDB" id="84942at2"/>
<dbReference type="GO" id="GO:0000156">
    <property type="term" value="F:phosphorelay response regulator activity"/>
    <property type="evidence" value="ECO:0007669"/>
    <property type="project" value="TreeGrafter"/>
</dbReference>
<dbReference type="Pfam" id="PF00512">
    <property type="entry name" value="HisKA"/>
    <property type="match status" value="1"/>
</dbReference>
<dbReference type="InterPro" id="IPR003594">
    <property type="entry name" value="HATPase_dom"/>
</dbReference>
<evidence type="ECO:0000256" key="7">
    <source>
        <dbReference type="ARBA" id="ARBA00022777"/>
    </source>
</evidence>
<sequence>MKGPGRNIYAISGFIMMVYGQFFPAMVSEWTSHLFDMIEQSILQNESGLLLRASFTYITWNVFAFMLIYSGSMLSAEAVSKDRKRPVYQLSFAFIVLINVFLYNMMYNEYESYFMHLMMVITYLVLQLIIPEQPFSLLAQFVLLFLILVSFSWLDLYPGLAGMNFGTDDFAASLKVADSYLSEFEILQNLSLSFFMVFAVLAVIFTVLIYLFNQQITTMKKVQEQERELKETRDALLESNVYKEIHALVHDLKTPLVTVEGLISLLEMKLARDEKAVTYFSKINSATSKMNEMISEILSEEIKQDINVDDLISYVISHINFDHVNIDFTWSAENNIPPVKVNRIRFARALSNVIENAMLSLGEQKGYIHFSATNKEDGVLFRVEDNGPGIDQENLKKIWEEGFSTNNSSGIGMPFVKQVVENHQGTVRVESVPHQKTTVEIFLPFKQGDEHDFNH</sequence>
<feature type="transmembrane region" description="Helical" evidence="10">
    <location>
        <begin position="113"/>
        <end position="130"/>
    </location>
</feature>
<feature type="transmembrane region" description="Helical" evidence="10">
    <location>
        <begin position="87"/>
        <end position="107"/>
    </location>
</feature>
<dbReference type="Gene3D" id="1.10.287.130">
    <property type="match status" value="1"/>
</dbReference>
<feature type="transmembrane region" description="Helical" evidence="10">
    <location>
        <begin position="7"/>
        <end position="27"/>
    </location>
</feature>
<dbReference type="PANTHER" id="PTHR42878">
    <property type="entry name" value="TWO-COMPONENT HISTIDINE KINASE"/>
    <property type="match status" value="1"/>
</dbReference>
<dbReference type="InterPro" id="IPR036097">
    <property type="entry name" value="HisK_dim/P_sf"/>
</dbReference>
<evidence type="ECO:0000256" key="8">
    <source>
        <dbReference type="ARBA" id="ARBA00022840"/>
    </source>
</evidence>
<dbReference type="Gene3D" id="3.30.565.10">
    <property type="entry name" value="Histidine kinase-like ATPase, C-terminal domain"/>
    <property type="match status" value="1"/>
</dbReference>
<feature type="transmembrane region" description="Helical" evidence="10">
    <location>
        <begin position="137"/>
        <end position="154"/>
    </location>
</feature>
<comment type="caution">
    <text evidence="12">The sequence shown here is derived from an EMBL/GenBank/DDBJ whole genome shotgun (WGS) entry which is preliminary data.</text>
</comment>
<evidence type="ECO:0000259" key="11">
    <source>
        <dbReference type="PROSITE" id="PS50109"/>
    </source>
</evidence>
<dbReference type="CDD" id="cd00082">
    <property type="entry name" value="HisKA"/>
    <property type="match status" value="1"/>
</dbReference>
<keyword evidence="10" id="KW-0812">Transmembrane</keyword>
<evidence type="ECO:0000256" key="6">
    <source>
        <dbReference type="ARBA" id="ARBA00022741"/>
    </source>
</evidence>
<dbReference type="GO" id="GO:0030295">
    <property type="term" value="F:protein kinase activator activity"/>
    <property type="evidence" value="ECO:0007669"/>
    <property type="project" value="TreeGrafter"/>
</dbReference>
<feature type="domain" description="Histidine kinase" evidence="11">
    <location>
        <begin position="247"/>
        <end position="447"/>
    </location>
</feature>
<name>A0A4R3N9Z6_9BACI</name>
<protein>
    <recommendedName>
        <fullName evidence="3">histidine kinase</fullName>
        <ecNumber evidence="3">2.7.13.3</ecNumber>
    </recommendedName>
</protein>
<dbReference type="InterPro" id="IPR005467">
    <property type="entry name" value="His_kinase_dom"/>
</dbReference>
<gene>
    <name evidence="12" type="ORF">EDD68_104181</name>
</gene>
<keyword evidence="4" id="KW-0597">Phosphoprotein</keyword>
<comment type="subcellular location">
    <subcellularLocation>
        <location evidence="2">Membrane</location>
    </subcellularLocation>
</comment>
<evidence type="ECO:0000256" key="4">
    <source>
        <dbReference type="ARBA" id="ARBA00022553"/>
    </source>
</evidence>
<dbReference type="GO" id="GO:0000155">
    <property type="term" value="F:phosphorelay sensor kinase activity"/>
    <property type="evidence" value="ECO:0007669"/>
    <property type="project" value="InterPro"/>
</dbReference>
<dbReference type="PROSITE" id="PS50109">
    <property type="entry name" value="HIS_KIN"/>
    <property type="match status" value="1"/>
</dbReference>
<comment type="catalytic activity">
    <reaction evidence="1">
        <text>ATP + protein L-histidine = ADP + protein N-phospho-L-histidine.</text>
        <dbReference type="EC" id="2.7.13.3"/>
    </reaction>
</comment>
<dbReference type="GO" id="GO:0005524">
    <property type="term" value="F:ATP binding"/>
    <property type="evidence" value="ECO:0007669"/>
    <property type="project" value="UniProtKB-KW"/>
</dbReference>
<feature type="transmembrane region" description="Helical" evidence="10">
    <location>
        <begin position="57"/>
        <end position="75"/>
    </location>
</feature>
<keyword evidence="9" id="KW-0902">Two-component regulatory system</keyword>
<dbReference type="SMART" id="SM00387">
    <property type="entry name" value="HATPase_c"/>
    <property type="match status" value="1"/>
</dbReference>
<evidence type="ECO:0000256" key="10">
    <source>
        <dbReference type="SAM" id="Phobius"/>
    </source>
</evidence>
<reference evidence="12 13" key="1">
    <citation type="submission" date="2019-03" db="EMBL/GenBank/DDBJ databases">
        <title>Genomic Encyclopedia of Type Strains, Phase IV (KMG-IV): sequencing the most valuable type-strain genomes for metagenomic binning, comparative biology and taxonomic classification.</title>
        <authorList>
            <person name="Goeker M."/>
        </authorList>
    </citation>
    <scope>NUCLEOTIDE SEQUENCE [LARGE SCALE GENOMIC DNA]</scope>
    <source>
        <strain evidence="12 13">DSM 25894</strain>
    </source>
</reference>
<dbReference type="InterPro" id="IPR050351">
    <property type="entry name" value="BphY/WalK/GraS-like"/>
</dbReference>
<dbReference type="EMBL" id="SMAN01000004">
    <property type="protein sequence ID" value="TCT25106.1"/>
    <property type="molecule type" value="Genomic_DNA"/>
</dbReference>
<evidence type="ECO:0000256" key="5">
    <source>
        <dbReference type="ARBA" id="ARBA00022679"/>
    </source>
</evidence>
<keyword evidence="13" id="KW-1185">Reference proteome</keyword>
<keyword evidence="5" id="KW-0808">Transferase</keyword>
<dbReference type="PANTHER" id="PTHR42878:SF7">
    <property type="entry name" value="SENSOR HISTIDINE KINASE GLRK"/>
    <property type="match status" value="1"/>
</dbReference>
<dbReference type="SUPFAM" id="SSF55874">
    <property type="entry name" value="ATPase domain of HSP90 chaperone/DNA topoisomerase II/histidine kinase"/>
    <property type="match status" value="1"/>
</dbReference>
<dbReference type="RefSeq" id="WP_132371265.1">
    <property type="nucleotide sequence ID" value="NZ_SMAN01000004.1"/>
</dbReference>
<keyword evidence="7 12" id="KW-0418">Kinase</keyword>
<dbReference type="EC" id="2.7.13.3" evidence="3"/>
<feature type="transmembrane region" description="Helical" evidence="10">
    <location>
        <begin position="190"/>
        <end position="212"/>
    </location>
</feature>
<dbReference type="SUPFAM" id="SSF47384">
    <property type="entry name" value="Homodimeric domain of signal transducing histidine kinase"/>
    <property type="match status" value="1"/>
</dbReference>
<dbReference type="AlphaFoldDB" id="A0A4R3N9Z6"/>
<dbReference type="InterPro" id="IPR003661">
    <property type="entry name" value="HisK_dim/P_dom"/>
</dbReference>
<dbReference type="Pfam" id="PF02518">
    <property type="entry name" value="HATPase_c"/>
    <property type="match status" value="1"/>
</dbReference>
<dbReference type="GO" id="GO:0007234">
    <property type="term" value="P:osmosensory signaling via phosphorelay pathway"/>
    <property type="evidence" value="ECO:0007669"/>
    <property type="project" value="TreeGrafter"/>
</dbReference>
<dbReference type="SMART" id="SM00388">
    <property type="entry name" value="HisKA"/>
    <property type="match status" value="1"/>
</dbReference>
<evidence type="ECO:0000256" key="2">
    <source>
        <dbReference type="ARBA" id="ARBA00004370"/>
    </source>
</evidence>
<keyword evidence="8" id="KW-0067">ATP-binding</keyword>
<accession>A0A4R3N9Z6</accession>
<organism evidence="12 13">
    <name type="scientific">Melghiribacillus thermohalophilus</name>
    <dbReference type="NCBI Taxonomy" id="1324956"/>
    <lineage>
        <taxon>Bacteria</taxon>
        <taxon>Bacillati</taxon>
        <taxon>Bacillota</taxon>
        <taxon>Bacilli</taxon>
        <taxon>Bacillales</taxon>
        <taxon>Bacillaceae</taxon>
        <taxon>Melghiribacillus</taxon>
    </lineage>
</organism>
<keyword evidence="10" id="KW-0472">Membrane</keyword>